<accession>A0A4V6A5G2</accession>
<organism evidence="1">
    <name type="scientific">Populus alba</name>
    <name type="common">White poplar</name>
    <dbReference type="NCBI Taxonomy" id="43335"/>
    <lineage>
        <taxon>Eukaryota</taxon>
        <taxon>Viridiplantae</taxon>
        <taxon>Streptophyta</taxon>
        <taxon>Embryophyta</taxon>
        <taxon>Tracheophyta</taxon>
        <taxon>Spermatophyta</taxon>
        <taxon>Magnoliopsida</taxon>
        <taxon>eudicotyledons</taxon>
        <taxon>Gunneridae</taxon>
        <taxon>Pentapetalae</taxon>
        <taxon>rosids</taxon>
        <taxon>fabids</taxon>
        <taxon>Malpighiales</taxon>
        <taxon>Salicaceae</taxon>
        <taxon>Saliceae</taxon>
        <taxon>Populus</taxon>
    </lineage>
</organism>
<evidence type="ECO:0000313" key="1">
    <source>
        <dbReference type="EMBL" id="TKR90485.1"/>
    </source>
</evidence>
<gene>
    <name evidence="1" type="ORF">D5086_0000232990</name>
</gene>
<comment type="caution">
    <text evidence="1">The sequence shown here is derived from an EMBL/GenBank/DDBJ whole genome shotgun (WGS) entry which is preliminary data.</text>
</comment>
<protein>
    <submittedName>
        <fullName evidence="1">Uncharacterized protein</fullName>
    </submittedName>
</protein>
<reference evidence="1" key="1">
    <citation type="submission" date="2018-10" db="EMBL/GenBank/DDBJ databases">
        <title>Population genomic analysis revealed the cold adaptation of white poplar.</title>
        <authorList>
            <person name="Liu Y.-J."/>
        </authorList>
    </citation>
    <scope>NUCLEOTIDE SEQUENCE [LARGE SCALE GENOMIC DNA]</scope>
    <source>
        <strain evidence="1">PAL-ZL1</strain>
    </source>
</reference>
<dbReference type="AlphaFoldDB" id="A0A4V6A5G2"/>
<sequence length="106" mass="11657">MESFGAVAAAGTGEGRKRKIVVLIGYCRRGVKRRSFRWRGISVVERVEDELVAALVKSLAAEVTTVQEDEVCRGERHAGRRRKRGSRWLLGGRLDSYGGAGVRGDV</sequence>
<proteinExistence type="predicted"/>
<dbReference type="EMBL" id="RCHU01000869">
    <property type="protein sequence ID" value="TKR90485.1"/>
    <property type="molecule type" value="Genomic_DNA"/>
</dbReference>
<name>A0A4V6A5G2_POPAL</name>